<feature type="region of interest" description="Disordered" evidence="1">
    <location>
        <begin position="683"/>
        <end position="707"/>
    </location>
</feature>
<evidence type="ECO:0000313" key="3">
    <source>
        <dbReference type="Proteomes" id="UP000054560"/>
    </source>
</evidence>
<feature type="compositionally biased region" description="Basic residues" evidence="1">
    <location>
        <begin position="490"/>
        <end position="500"/>
    </location>
</feature>
<protein>
    <submittedName>
        <fullName evidence="2">Uncharacterized protein</fullName>
    </submittedName>
</protein>
<dbReference type="EMBL" id="KQ243576">
    <property type="protein sequence ID" value="KNC75513.1"/>
    <property type="molecule type" value="Genomic_DNA"/>
</dbReference>
<name>A0A0L0FHJ8_9EUKA</name>
<organism evidence="2 3">
    <name type="scientific">Sphaeroforma arctica JP610</name>
    <dbReference type="NCBI Taxonomy" id="667725"/>
    <lineage>
        <taxon>Eukaryota</taxon>
        <taxon>Ichthyosporea</taxon>
        <taxon>Ichthyophonida</taxon>
        <taxon>Sphaeroforma</taxon>
    </lineage>
</organism>
<dbReference type="GeneID" id="25912467"/>
<feature type="region of interest" description="Disordered" evidence="1">
    <location>
        <begin position="480"/>
        <end position="505"/>
    </location>
</feature>
<dbReference type="RefSeq" id="XP_014149415.1">
    <property type="nucleotide sequence ID" value="XM_014293940.1"/>
</dbReference>
<accession>A0A0L0FHJ8</accession>
<proteinExistence type="predicted"/>
<keyword evidence="3" id="KW-1185">Reference proteome</keyword>
<feature type="compositionally biased region" description="Basic and acidic residues" evidence="1">
    <location>
        <begin position="697"/>
        <end position="707"/>
    </location>
</feature>
<sequence length="809" mass="88171">MVVLSPVFSGATLVAFASDMTELCMASVAKGSIAHISLVATVLRVVHSQSDFFDSFYAATEHSMTHVDIVEAAFVLFDSCEPGAGVDAAEWYECVVSLTLSAMYVSTERRVDYLLWARLMSHADHEDVPKKQQMRLAMANELTQRLTNGESKVSYWRSQTMESFAIKTALVLGDPLLDDGTFALYKAVIAVYQDGDYVGAIVNTETLDNLLKSCLKGLQKEHDALLEMHSPVLTDETSLRRLLAVCEVFFQSYHHFEQDTRTHARTVPMATTTHNAHTDTDAHTHTVIDAHTSGAANSSAVRTGSGVAITLGTAQHCYTEISTATLPLLSYALGLSSLLLPVEEEADSAIDDDLISQCIHVFTEGLAVLIPPASTHTRTYTQTHTRTHTDGTPHHTRGRVSESDDMDMTTDPKAGSRRHLGFICVRRIVKSAEEAPLAVTSMSRMESYVAELLLVLNSLCCGSGERQACMQLALTRTRTKIRSSTTNKNTRAKLTHKHSHTPSETSTPTYTYTCISALRLPPNHLTPLLDRLPYVMNTRHVMTGVLLIDDKQYDAHDSTETYCTNTHTDTHTDTHAGTHTDSSAGGIVRGDGCPCSRKCSGDGALVPPDPTTLLEIARLCVFRSALFASLVPDELYVDWSEDKDEDVTTNYEANSTEPQTLQAVVEDAAPTPVHESVAVAMEATEQQPEIDSQSNHAADKKHSEDHAHQNPHLLHIDCGEGDVTQARIRQLLVLIGTRLYLQCALKTHSGLAAALDTHPCAGKGYVRRVIATDNIPALLSELLVQLEMASKAANAVASVAMLSRILAAA</sequence>
<reference evidence="2 3" key="1">
    <citation type="submission" date="2011-02" db="EMBL/GenBank/DDBJ databases">
        <title>The Genome Sequence of Sphaeroforma arctica JP610.</title>
        <authorList>
            <consortium name="The Broad Institute Genome Sequencing Platform"/>
            <person name="Russ C."/>
            <person name="Cuomo C."/>
            <person name="Young S.K."/>
            <person name="Zeng Q."/>
            <person name="Gargeya S."/>
            <person name="Alvarado L."/>
            <person name="Berlin A."/>
            <person name="Chapman S.B."/>
            <person name="Chen Z."/>
            <person name="Freedman E."/>
            <person name="Gellesch M."/>
            <person name="Goldberg J."/>
            <person name="Griggs A."/>
            <person name="Gujja S."/>
            <person name="Heilman E."/>
            <person name="Heiman D."/>
            <person name="Howarth C."/>
            <person name="Mehta T."/>
            <person name="Neiman D."/>
            <person name="Pearson M."/>
            <person name="Roberts A."/>
            <person name="Saif S."/>
            <person name="Shea T."/>
            <person name="Shenoy N."/>
            <person name="Sisk P."/>
            <person name="Stolte C."/>
            <person name="Sykes S."/>
            <person name="White J."/>
            <person name="Yandava C."/>
            <person name="Burger G."/>
            <person name="Gray M.W."/>
            <person name="Holland P.W.H."/>
            <person name="King N."/>
            <person name="Lang F.B.F."/>
            <person name="Roger A.J."/>
            <person name="Ruiz-Trillo I."/>
            <person name="Haas B."/>
            <person name="Nusbaum C."/>
            <person name="Birren B."/>
        </authorList>
    </citation>
    <scope>NUCLEOTIDE SEQUENCE [LARGE SCALE GENOMIC DNA]</scope>
    <source>
        <strain evidence="2 3">JP610</strain>
    </source>
</reference>
<evidence type="ECO:0000313" key="2">
    <source>
        <dbReference type="EMBL" id="KNC75513.1"/>
    </source>
</evidence>
<feature type="compositionally biased region" description="Polar residues" evidence="1">
    <location>
        <begin position="684"/>
        <end position="696"/>
    </location>
</feature>
<feature type="region of interest" description="Disordered" evidence="1">
    <location>
        <begin position="377"/>
        <end position="413"/>
    </location>
</feature>
<feature type="non-terminal residue" evidence="2">
    <location>
        <position position="809"/>
    </location>
</feature>
<dbReference type="AlphaFoldDB" id="A0A0L0FHJ8"/>
<evidence type="ECO:0000256" key="1">
    <source>
        <dbReference type="SAM" id="MobiDB-lite"/>
    </source>
</evidence>
<dbReference type="Proteomes" id="UP000054560">
    <property type="component" value="Unassembled WGS sequence"/>
</dbReference>
<gene>
    <name evidence="2" type="ORF">SARC_11963</name>
</gene>